<keyword evidence="5" id="KW-0282">Flagellum</keyword>
<comment type="subcellular location">
    <subcellularLocation>
        <location evidence="4">Cytoplasm</location>
    </subcellularLocation>
</comment>
<comment type="function">
    <text evidence="4">Acts as an anti-CsrA protein, binds CsrA and prevents it from repressing translation of its target genes, one of which is flagellin. Binds to flagellin and participates in the assembly of the flagellum.</text>
</comment>
<evidence type="ECO:0000256" key="2">
    <source>
        <dbReference type="ARBA" id="ARBA00022795"/>
    </source>
</evidence>
<proteinExistence type="inferred from homology"/>
<organism evidence="5 6">
    <name type="scientific">Treponema porcinum</name>
    <dbReference type="NCBI Taxonomy" id="261392"/>
    <lineage>
        <taxon>Bacteria</taxon>
        <taxon>Pseudomonadati</taxon>
        <taxon>Spirochaetota</taxon>
        <taxon>Spirochaetia</taxon>
        <taxon>Spirochaetales</taxon>
        <taxon>Treponemataceae</taxon>
        <taxon>Treponema</taxon>
    </lineage>
</organism>
<dbReference type="InterPro" id="IPR024046">
    <property type="entry name" value="Flagellar_assmbl_FliW_dom_sf"/>
</dbReference>
<evidence type="ECO:0000256" key="1">
    <source>
        <dbReference type="ARBA" id="ARBA00022490"/>
    </source>
</evidence>
<dbReference type="AlphaFoldDB" id="A0A1T4KBB6"/>
<keyword evidence="1 4" id="KW-0963">Cytoplasm</keyword>
<name>A0A1T4KBB6_TREPO</name>
<dbReference type="Gene3D" id="2.30.290.10">
    <property type="entry name" value="BH3618-like"/>
    <property type="match status" value="1"/>
</dbReference>
<reference evidence="5 6" key="1">
    <citation type="submission" date="2017-02" db="EMBL/GenBank/DDBJ databases">
        <authorList>
            <person name="Peterson S.W."/>
        </authorList>
    </citation>
    <scope>NUCLEOTIDE SEQUENCE [LARGE SCALE GENOMIC DNA]</scope>
    <source>
        <strain evidence="5 6">ATCC BAA-908</strain>
    </source>
</reference>
<dbReference type="GO" id="GO:0044780">
    <property type="term" value="P:bacterial-type flagellum assembly"/>
    <property type="evidence" value="ECO:0007669"/>
    <property type="project" value="UniProtKB-UniRule"/>
</dbReference>
<dbReference type="NCBIfam" id="NF009793">
    <property type="entry name" value="PRK13285.1-1"/>
    <property type="match status" value="1"/>
</dbReference>
<dbReference type="Proteomes" id="UP000190423">
    <property type="component" value="Unassembled WGS sequence"/>
</dbReference>
<dbReference type="InterPro" id="IPR003775">
    <property type="entry name" value="Flagellar_assembly_factor_FliW"/>
</dbReference>
<dbReference type="GO" id="GO:0006417">
    <property type="term" value="P:regulation of translation"/>
    <property type="evidence" value="ECO:0007669"/>
    <property type="project" value="UniProtKB-KW"/>
</dbReference>
<keyword evidence="4" id="KW-0143">Chaperone</keyword>
<keyword evidence="5" id="KW-0969">Cilium</keyword>
<comment type="subunit">
    <text evidence="4">Interacts with translational regulator CsrA and flagellin(s).</text>
</comment>
<dbReference type="SUPFAM" id="SSF141457">
    <property type="entry name" value="BH3618-like"/>
    <property type="match status" value="1"/>
</dbReference>
<dbReference type="EMBL" id="FUWG01000007">
    <property type="protein sequence ID" value="SJZ39692.1"/>
    <property type="molecule type" value="Genomic_DNA"/>
</dbReference>
<dbReference type="OrthoDB" id="9801235at2"/>
<dbReference type="PANTHER" id="PTHR39190:SF1">
    <property type="entry name" value="FLAGELLAR ASSEMBLY FACTOR FLIW"/>
    <property type="match status" value="1"/>
</dbReference>
<dbReference type="GO" id="GO:0005737">
    <property type="term" value="C:cytoplasm"/>
    <property type="evidence" value="ECO:0007669"/>
    <property type="project" value="UniProtKB-SubCell"/>
</dbReference>
<accession>A0A1T4KBB6</accession>
<dbReference type="Pfam" id="PF02623">
    <property type="entry name" value="FliW"/>
    <property type="match status" value="1"/>
</dbReference>
<keyword evidence="2 4" id="KW-1005">Bacterial flagellum biogenesis</keyword>
<dbReference type="GeneID" id="78316395"/>
<dbReference type="PANTHER" id="PTHR39190">
    <property type="entry name" value="FLAGELLAR ASSEMBLY FACTOR FLIW"/>
    <property type="match status" value="1"/>
</dbReference>
<gene>
    <name evidence="4" type="primary">fliW</name>
    <name evidence="5" type="ORF">SAMN02745149_01097</name>
</gene>
<evidence type="ECO:0000313" key="5">
    <source>
        <dbReference type="EMBL" id="SJZ39692.1"/>
    </source>
</evidence>
<dbReference type="STRING" id="261392.SAMN02745149_01097"/>
<evidence type="ECO:0000256" key="4">
    <source>
        <dbReference type="HAMAP-Rule" id="MF_01185"/>
    </source>
</evidence>
<dbReference type="RefSeq" id="WP_078933015.1">
    <property type="nucleotide sequence ID" value="NZ_FUWG01000007.1"/>
</dbReference>
<keyword evidence="5" id="KW-0966">Cell projection</keyword>
<protein>
    <recommendedName>
        <fullName evidence="4">Flagellar assembly factor FliW</fullName>
    </recommendedName>
</protein>
<sequence length="146" mass="16642">MDVMTKTNGLVSVEEKQLLKFPEGIMGFEEFHNYALIESEYEPFIWLQSVDNKNLAFLLVDPFLICNEYEADIDDSVLKTIGVESPEDIVVMTIVTIPQDNSPITANFLGPIVINRRNNTCVQVVLNDNRWTTKFNIIDSLKKKGE</sequence>
<keyword evidence="6" id="KW-1185">Reference proteome</keyword>
<keyword evidence="3 4" id="KW-0810">Translation regulation</keyword>
<evidence type="ECO:0000313" key="6">
    <source>
        <dbReference type="Proteomes" id="UP000190423"/>
    </source>
</evidence>
<dbReference type="HAMAP" id="MF_01185">
    <property type="entry name" value="FliW"/>
    <property type="match status" value="1"/>
</dbReference>
<evidence type="ECO:0000256" key="3">
    <source>
        <dbReference type="ARBA" id="ARBA00022845"/>
    </source>
</evidence>
<comment type="similarity">
    <text evidence="4">Belongs to the FliW family.</text>
</comment>